<evidence type="ECO:0000256" key="1">
    <source>
        <dbReference type="SAM" id="MobiDB-lite"/>
    </source>
</evidence>
<dbReference type="Proteomes" id="UP000176101">
    <property type="component" value="Unassembled WGS sequence"/>
</dbReference>
<proteinExistence type="predicted"/>
<accession>A0A1E7KLM7</accession>
<keyword evidence="3" id="KW-1185">Reference proteome</keyword>
<dbReference type="Pfam" id="PF19690">
    <property type="entry name" value="DUF6191"/>
    <property type="match status" value="1"/>
</dbReference>
<comment type="caution">
    <text evidence="2">The sequence shown here is derived from an EMBL/GenBank/DDBJ whole genome shotgun (WGS) entry which is preliminary data.</text>
</comment>
<protein>
    <submittedName>
        <fullName evidence="2">Uncharacterized protein</fullName>
    </submittedName>
</protein>
<dbReference type="STRING" id="1075402.AN216_05810"/>
<organism evidence="2 3">
    <name type="scientific">Streptomyces oceani</name>
    <dbReference type="NCBI Taxonomy" id="1075402"/>
    <lineage>
        <taxon>Bacteria</taxon>
        <taxon>Bacillati</taxon>
        <taxon>Actinomycetota</taxon>
        <taxon>Actinomycetes</taxon>
        <taxon>Kitasatosporales</taxon>
        <taxon>Streptomycetaceae</taxon>
        <taxon>Streptomyces</taxon>
    </lineage>
</organism>
<dbReference type="EMBL" id="LJGU01000112">
    <property type="protein sequence ID" value="OEV04787.1"/>
    <property type="molecule type" value="Genomic_DNA"/>
</dbReference>
<dbReference type="RefSeq" id="WP_070195508.1">
    <property type="nucleotide sequence ID" value="NZ_LJGU01000112.1"/>
</dbReference>
<feature type="compositionally biased region" description="Basic and acidic residues" evidence="1">
    <location>
        <begin position="18"/>
        <end position="32"/>
    </location>
</feature>
<gene>
    <name evidence="2" type="ORF">AN216_05810</name>
</gene>
<dbReference type="OrthoDB" id="4870973at2"/>
<dbReference type="InterPro" id="IPR045684">
    <property type="entry name" value="DUF6191"/>
</dbReference>
<dbReference type="AlphaFoldDB" id="A0A1E7KLM7"/>
<evidence type="ECO:0000313" key="2">
    <source>
        <dbReference type="EMBL" id="OEV04787.1"/>
    </source>
</evidence>
<name>A0A1E7KLM7_9ACTN</name>
<reference evidence="2 3" key="1">
    <citation type="journal article" date="2016" name="Front. Microbiol.">
        <title>Comparative Genomics Analysis of Streptomyces Species Reveals Their Adaptation to the Marine Environment and Their Diversity at the Genomic Level.</title>
        <authorList>
            <person name="Tian X."/>
            <person name="Zhang Z."/>
            <person name="Yang T."/>
            <person name="Chen M."/>
            <person name="Li J."/>
            <person name="Chen F."/>
            <person name="Yang J."/>
            <person name="Li W."/>
            <person name="Zhang B."/>
            <person name="Zhang Z."/>
            <person name="Wu J."/>
            <person name="Zhang C."/>
            <person name="Long L."/>
            <person name="Xiao J."/>
        </authorList>
    </citation>
    <scope>NUCLEOTIDE SEQUENCE [LARGE SCALE GENOMIC DNA]</scope>
    <source>
        <strain evidence="2 3">SCSIO 02100</strain>
    </source>
</reference>
<evidence type="ECO:0000313" key="3">
    <source>
        <dbReference type="Proteomes" id="UP000176101"/>
    </source>
</evidence>
<sequence length="67" mass="7198">MLGVNAFVEIFVPGSRHTHDERKRLELTRDEEGNSNPARGPIDLDSGTVVINLAAPRDEAADPDSGA</sequence>
<feature type="region of interest" description="Disordered" evidence="1">
    <location>
        <begin position="18"/>
        <end position="46"/>
    </location>
</feature>